<evidence type="ECO:0000259" key="1">
    <source>
        <dbReference type="PROSITE" id="PS51186"/>
    </source>
</evidence>
<dbReference type="RefSeq" id="WP_156991191.1">
    <property type="nucleotide sequence ID" value="NZ_VWXL01000095.1"/>
</dbReference>
<gene>
    <name evidence="2" type="ORF">CAFE_31900</name>
</gene>
<evidence type="ECO:0000313" key="2">
    <source>
        <dbReference type="EMBL" id="MVB12450.1"/>
    </source>
</evidence>
<dbReference type="Proteomes" id="UP000469440">
    <property type="component" value="Unassembled WGS sequence"/>
</dbReference>
<keyword evidence="2" id="KW-0808">Transferase</keyword>
<name>A0A6N8I4B5_9FIRM</name>
<dbReference type="InterPro" id="IPR016181">
    <property type="entry name" value="Acyl_CoA_acyltransferase"/>
</dbReference>
<feature type="domain" description="N-acetyltransferase" evidence="1">
    <location>
        <begin position="1"/>
        <end position="148"/>
    </location>
</feature>
<dbReference type="Pfam" id="PF00583">
    <property type="entry name" value="Acetyltransf_1"/>
    <property type="match status" value="1"/>
</dbReference>
<dbReference type="SUPFAM" id="SSF55729">
    <property type="entry name" value="Acyl-CoA N-acyltransferases (Nat)"/>
    <property type="match status" value="1"/>
</dbReference>
<organism evidence="2 3">
    <name type="scientific">Caproicibacter fermentans</name>
    <dbReference type="NCBI Taxonomy" id="2576756"/>
    <lineage>
        <taxon>Bacteria</taxon>
        <taxon>Bacillati</taxon>
        <taxon>Bacillota</taxon>
        <taxon>Clostridia</taxon>
        <taxon>Eubacteriales</taxon>
        <taxon>Acutalibacteraceae</taxon>
        <taxon>Caproicibacter</taxon>
    </lineage>
</organism>
<dbReference type="InterPro" id="IPR000182">
    <property type="entry name" value="GNAT_dom"/>
</dbReference>
<dbReference type="Gene3D" id="3.40.630.30">
    <property type="match status" value="1"/>
</dbReference>
<proteinExistence type="predicted"/>
<dbReference type="OrthoDB" id="9775804at2"/>
<dbReference type="CDD" id="cd04301">
    <property type="entry name" value="NAT_SF"/>
    <property type="match status" value="1"/>
</dbReference>
<dbReference type="PROSITE" id="PS51186">
    <property type="entry name" value="GNAT"/>
    <property type="match status" value="1"/>
</dbReference>
<reference evidence="2 3" key="1">
    <citation type="submission" date="2019-09" db="EMBL/GenBank/DDBJ databases">
        <title>Genome sequence of Clostridium sp. EA1.</title>
        <authorList>
            <person name="Poehlein A."/>
            <person name="Bengelsdorf F.R."/>
            <person name="Daniel R."/>
        </authorList>
    </citation>
    <scope>NUCLEOTIDE SEQUENCE [LARGE SCALE GENOMIC DNA]</scope>
    <source>
        <strain evidence="2 3">EA1</strain>
    </source>
</reference>
<sequence length="148" mass="17396">MIYRKMEEADIQKVIPLYIEYYNYKDNSCWTKETTYKRIHQVWSREDSHCLALENNEVIIGFAMGYFEQYDDLVAYDLIEIVIALAYQNKGFGTALMLELERQVKSMGASMIQLQAVNDEKHNRFYGRLQYKDVGNLILKAKWLSGAD</sequence>
<comment type="caution">
    <text evidence="2">The sequence shown here is derived from an EMBL/GenBank/DDBJ whole genome shotgun (WGS) entry which is preliminary data.</text>
</comment>
<evidence type="ECO:0000313" key="3">
    <source>
        <dbReference type="Proteomes" id="UP000469440"/>
    </source>
</evidence>
<keyword evidence="3" id="KW-1185">Reference proteome</keyword>
<protein>
    <submittedName>
        <fullName evidence="2">Acetyltransferase (GNAT) family protein</fullName>
    </submittedName>
</protein>
<dbReference type="AlphaFoldDB" id="A0A6N8I4B5"/>
<accession>A0A6N8I4B5</accession>
<dbReference type="GO" id="GO:0016747">
    <property type="term" value="F:acyltransferase activity, transferring groups other than amino-acyl groups"/>
    <property type="evidence" value="ECO:0007669"/>
    <property type="project" value="InterPro"/>
</dbReference>
<dbReference type="EMBL" id="VWXL01000095">
    <property type="protein sequence ID" value="MVB12450.1"/>
    <property type="molecule type" value="Genomic_DNA"/>
</dbReference>